<feature type="transmembrane region" description="Helical" evidence="1">
    <location>
        <begin position="7"/>
        <end position="27"/>
    </location>
</feature>
<dbReference type="HOGENOM" id="CLU_096028_1_0_9"/>
<keyword evidence="1" id="KW-0812">Transmembrane</keyword>
<proteinExistence type="predicted"/>
<name>C8NDZ7_9LACT</name>
<evidence type="ECO:0000313" key="3">
    <source>
        <dbReference type="EMBL" id="EEW38149.1"/>
    </source>
</evidence>
<dbReference type="eggNOG" id="COG5652">
    <property type="taxonomic scope" value="Bacteria"/>
</dbReference>
<feature type="transmembrane region" description="Helical" evidence="1">
    <location>
        <begin position="76"/>
        <end position="94"/>
    </location>
</feature>
<evidence type="ECO:0000259" key="2">
    <source>
        <dbReference type="Pfam" id="PF04892"/>
    </source>
</evidence>
<sequence>MSKKTKGTIAITLAIAAMVLIFVSSSMSYKDQSLVSTIQKGLPSQPFSELLSKIKFEYAGQTISIPSLGYAQFVEFFIRKITHFLAYFFIGYQWTRGLSVHVRKKGFPQFLAFFITVLYAITDEFHQGITPGRTPLIQDVFIDALGAMFGVGLGTLKKIK</sequence>
<dbReference type="InterPro" id="IPR006976">
    <property type="entry name" value="VanZ-like"/>
</dbReference>
<dbReference type="InterPro" id="IPR016747">
    <property type="entry name" value="Phosphotransbutyrylase"/>
</dbReference>
<keyword evidence="1" id="KW-0472">Membrane</keyword>
<dbReference type="RefSeq" id="WP_005605075.1">
    <property type="nucleotide sequence ID" value="NZ_CP102283.1"/>
</dbReference>
<dbReference type="EMBL" id="ACKZ01000007">
    <property type="protein sequence ID" value="EEW38149.1"/>
    <property type="molecule type" value="Genomic_DNA"/>
</dbReference>
<feature type="domain" description="VanZ-like" evidence="2">
    <location>
        <begin position="11"/>
        <end position="155"/>
    </location>
</feature>
<evidence type="ECO:0000256" key="1">
    <source>
        <dbReference type="SAM" id="Phobius"/>
    </source>
</evidence>
<evidence type="ECO:0000313" key="4">
    <source>
        <dbReference type="Proteomes" id="UP000005926"/>
    </source>
</evidence>
<keyword evidence="4" id="KW-1185">Reference proteome</keyword>
<organism evidence="3 4">
    <name type="scientific">Granulicatella adiacens ATCC 49175</name>
    <dbReference type="NCBI Taxonomy" id="638301"/>
    <lineage>
        <taxon>Bacteria</taxon>
        <taxon>Bacillati</taxon>
        <taxon>Bacillota</taxon>
        <taxon>Bacilli</taxon>
        <taxon>Lactobacillales</taxon>
        <taxon>Carnobacteriaceae</taxon>
        <taxon>Granulicatella</taxon>
    </lineage>
</organism>
<dbReference type="PIRSF" id="PIRSF019083">
    <property type="entry name" value="UCP019083_VanZ"/>
    <property type="match status" value="1"/>
</dbReference>
<gene>
    <name evidence="3" type="ORF">HMPREF0444_0142</name>
</gene>
<dbReference type="GeneID" id="78411591"/>
<comment type="caution">
    <text evidence="3">The sequence shown here is derived from an EMBL/GenBank/DDBJ whole genome shotgun (WGS) entry which is preliminary data.</text>
</comment>
<feature type="transmembrane region" description="Helical" evidence="1">
    <location>
        <begin position="106"/>
        <end position="122"/>
    </location>
</feature>
<dbReference type="STRING" id="638301.HMPREF0444_0142"/>
<dbReference type="AlphaFoldDB" id="C8NDZ7"/>
<dbReference type="Proteomes" id="UP000005926">
    <property type="component" value="Unassembled WGS sequence"/>
</dbReference>
<protein>
    <submittedName>
        <fullName evidence="3">VanZ-like protein</fullName>
    </submittedName>
</protein>
<feature type="transmembrane region" description="Helical" evidence="1">
    <location>
        <begin position="134"/>
        <end position="156"/>
    </location>
</feature>
<accession>C8NDZ7</accession>
<dbReference type="Pfam" id="PF04892">
    <property type="entry name" value="VanZ"/>
    <property type="match status" value="1"/>
</dbReference>
<reference evidence="3 4" key="1">
    <citation type="submission" date="2009-08" db="EMBL/GenBank/DDBJ databases">
        <authorList>
            <person name="Muzny D."/>
            <person name="Qin X."/>
            <person name="Deng J."/>
            <person name="Jiang H."/>
            <person name="Liu Y."/>
            <person name="Qu J."/>
            <person name="Song X.-Z."/>
            <person name="Zhang L."/>
            <person name="Thornton R."/>
            <person name="Coyle M."/>
            <person name="Francisco L."/>
            <person name="Jackson L."/>
            <person name="Javaid M."/>
            <person name="Korchina V."/>
            <person name="Kovar C."/>
            <person name="Mata R."/>
            <person name="Mathew T."/>
            <person name="Ngo R."/>
            <person name="Nguyen L."/>
            <person name="Nguyen N."/>
            <person name="Okwuonu G."/>
            <person name="Ongeri F."/>
            <person name="Pham C."/>
            <person name="Simmons D."/>
            <person name="Wilczek-Boney K."/>
            <person name="Hale W."/>
            <person name="Jakkamsetti A."/>
            <person name="Pham P."/>
            <person name="Ruth R."/>
            <person name="San Lucas F."/>
            <person name="Warren J."/>
            <person name="Zhang J."/>
            <person name="Zhao Z."/>
            <person name="Zhou C."/>
            <person name="Zhu D."/>
            <person name="Lee S."/>
            <person name="Bess C."/>
            <person name="Blankenburg K."/>
            <person name="Forbes L."/>
            <person name="Fu Q."/>
            <person name="Gubbala S."/>
            <person name="Hirani K."/>
            <person name="Jayaseelan J.C."/>
            <person name="Lara F."/>
            <person name="Munidasa M."/>
            <person name="Palculict T."/>
            <person name="Patil S."/>
            <person name="Pu L.-L."/>
            <person name="Saada N."/>
            <person name="Tang L."/>
            <person name="Weissenberger G."/>
            <person name="Zhu Y."/>
            <person name="Hemphill L."/>
            <person name="Shang Y."/>
            <person name="Youmans B."/>
            <person name="Ayvaz T."/>
            <person name="Ross M."/>
            <person name="Santibanez J."/>
            <person name="Aqrawi P."/>
            <person name="Gross S."/>
            <person name="Joshi V."/>
            <person name="Fowler G."/>
            <person name="Nazareth L."/>
            <person name="Reid J."/>
            <person name="Worley K."/>
            <person name="Petrosino J."/>
            <person name="Highlander S."/>
            <person name="Gibbs R."/>
        </authorList>
    </citation>
    <scope>NUCLEOTIDE SEQUENCE [LARGE SCALE GENOMIC DNA]</scope>
    <source>
        <strain evidence="3 4">ATCC 49175</strain>
    </source>
</reference>
<dbReference type="NCBIfam" id="NF037970">
    <property type="entry name" value="vanZ_1"/>
    <property type="match status" value="1"/>
</dbReference>
<keyword evidence="1" id="KW-1133">Transmembrane helix</keyword>